<feature type="compositionally biased region" description="Basic and acidic residues" evidence="1">
    <location>
        <begin position="132"/>
        <end position="141"/>
    </location>
</feature>
<organism evidence="2 3">
    <name type="scientific">Fusarium acutatum</name>
    <dbReference type="NCBI Taxonomy" id="78861"/>
    <lineage>
        <taxon>Eukaryota</taxon>
        <taxon>Fungi</taxon>
        <taxon>Dikarya</taxon>
        <taxon>Ascomycota</taxon>
        <taxon>Pezizomycotina</taxon>
        <taxon>Sordariomycetes</taxon>
        <taxon>Hypocreomycetidae</taxon>
        <taxon>Hypocreales</taxon>
        <taxon>Nectriaceae</taxon>
        <taxon>Fusarium</taxon>
        <taxon>Fusarium fujikuroi species complex</taxon>
    </lineage>
</organism>
<keyword evidence="3" id="KW-1185">Reference proteome</keyword>
<protein>
    <submittedName>
        <fullName evidence="2">Uncharacterized protein</fullName>
    </submittedName>
</protein>
<dbReference type="EMBL" id="JAADJF010000682">
    <property type="protein sequence ID" value="KAF4414835.1"/>
    <property type="molecule type" value="Genomic_DNA"/>
</dbReference>
<feature type="region of interest" description="Disordered" evidence="1">
    <location>
        <begin position="132"/>
        <end position="154"/>
    </location>
</feature>
<dbReference type="Proteomes" id="UP000536711">
    <property type="component" value="Unassembled WGS sequence"/>
</dbReference>
<name>A0A8H4NHG3_9HYPO</name>
<dbReference type="OrthoDB" id="5056104at2759"/>
<reference evidence="2 3" key="1">
    <citation type="submission" date="2020-01" db="EMBL/GenBank/DDBJ databases">
        <title>Identification and distribution of gene clusters putatively required for synthesis of sphingolipid metabolism inhibitors in phylogenetically diverse species of the filamentous fungus Fusarium.</title>
        <authorList>
            <person name="Kim H.-S."/>
            <person name="Busman M."/>
            <person name="Brown D.W."/>
            <person name="Divon H."/>
            <person name="Uhlig S."/>
            <person name="Proctor R.H."/>
        </authorList>
    </citation>
    <scope>NUCLEOTIDE SEQUENCE [LARGE SCALE GENOMIC DNA]</scope>
    <source>
        <strain evidence="2 3">NRRL 13308</strain>
    </source>
</reference>
<accession>A0A8H4NHG3</accession>
<comment type="caution">
    <text evidence="2">The sequence shown here is derived from an EMBL/GenBank/DDBJ whole genome shotgun (WGS) entry which is preliminary data.</text>
</comment>
<gene>
    <name evidence="2" type="ORF">FACUT_13920</name>
</gene>
<feature type="compositionally biased region" description="Polar residues" evidence="1">
    <location>
        <begin position="142"/>
        <end position="154"/>
    </location>
</feature>
<evidence type="ECO:0000256" key="1">
    <source>
        <dbReference type="SAM" id="MobiDB-lite"/>
    </source>
</evidence>
<evidence type="ECO:0000313" key="3">
    <source>
        <dbReference type="Proteomes" id="UP000536711"/>
    </source>
</evidence>
<evidence type="ECO:0000313" key="2">
    <source>
        <dbReference type="EMBL" id="KAF4414835.1"/>
    </source>
</evidence>
<dbReference type="AlphaFoldDB" id="A0A8H4NHG3"/>
<proteinExistence type="predicted"/>
<sequence length="154" mass="17465">MSTTKQMAYGNVGPIKDDPTDMQFEILGKGEGSPNLLHKIAAAIIDDVQRWSSSDKFRDACHKLFHTKWIKMSTNYEPNIGFKNVVGHLNAYARLQLSRGCVPKRILGGKTYAWVDMPTVLEFVHPELEPTKTGHWAEKQPQEPSTYLKSYSKK</sequence>